<dbReference type="RefSeq" id="WP_215237140.1">
    <property type="nucleotide sequence ID" value="NZ_CAJRAF010000001.1"/>
</dbReference>
<comment type="caution">
    <text evidence="2">The sequence shown here is derived from an EMBL/GenBank/DDBJ whole genome shotgun (WGS) entry which is preliminary data.</text>
</comment>
<dbReference type="SUPFAM" id="SSF159888">
    <property type="entry name" value="YdhG-like"/>
    <property type="match status" value="1"/>
</dbReference>
<accession>A0A916J8F0</accession>
<dbReference type="EMBL" id="CAJRAF010000001">
    <property type="protein sequence ID" value="CAG4989732.1"/>
    <property type="molecule type" value="Genomic_DNA"/>
</dbReference>
<name>A0A916J8F0_9BACT</name>
<gene>
    <name evidence="2" type="ORF">DYBT9275_00360</name>
</gene>
<dbReference type="Gene3D" id="3.90.1150.200">
    <property type="match status" value="1"/>
</dbReference>
<proteinExistence type="predicted"/>
<evidence type="ECO:0000259" key="1">
    <source>
        <dbReference type="Pfam" id="PF08818"/>
    </source>
</evidence>
<dbReference type="AlphaFoldDB" id="A0A916J8F0"/>
<protein>
    <recommendedName>
        <fullName evidence="1">YdhG-like domain-containing protein</fullName>
    </recommendedName>
</protein>
<feature type="domain" description="YdhG-like" evidence="1">
    <location>
        <begin position="18"/>
        <end position="110"/>
    </location>
</feature>
<evidence type="ECO:0000313" key="3">
    <source>
        <dbReference type="Proteomes" id="UP000680038"/>
    </source>
</evidence>
<keyword evidence="3" id="KW-1185">Reference proteome</keyword>
<dbReference type="Pfam" id="PF08818">
    <property type="entry name" value="DUF1801"/>
    <property type="match status" value="1"/>
</dbReference>
<evidence type="ECO:0000313" key="2">
    <source>
        <dbReference type="EMBL" id="CAG4989732.1"/>
    </source>
</evidence>
<dbReference type="Proteomes" id="UP000680038">
    <property type="component" value="Unassembled WGS sequence"/>
</dbReference>
<reference evidence="2" key="1">
    <citation type="submission" date="2021-04" db="EMBL/GenBank/DDBJ databases">
        <authorList>
            <person name="Rodrigo-Torres L."/>
            <person name="Arahal R. D."/>
            <person name="Lucena T."/>
        </authorList>
    </citation>
    <scope>NUCLEOTIDE SEQUENCE</scope>
    <source>
        <strain evidence="2">CECT 9275</strain>
    </source>
</reference>
<sequence length="114" mass="12730">MNIEVSEYLKKLPEWQIAVCNSLRNLVHETIPDVTERMQYGKPHYLKNGHYAAVISVAKDKVSFMLFHAAELSEIKGFFKSTSTPDRKTATITNGQQVDYTLLAGLLAQASASL</sequence>
<dbReference type="InterPro" id="IPR014922">
    <property type="entry name" value="YdhG-like"/>
</dbReference>
<organism evidence="2 3">
    <name type="scientific">Dyadobacter helix</name>
    <dbReference type="NCBI Taxonomy" id="2822344"/>
    <lineage>
        <taxon>Bacteria</taxon>
        <taxon>Pseudomonadati</taxon>
        <taxon>Bacteroidota</taxon>
        <taxon>Cytophagia</taxon>
        <taxon>Cytophagales</taxon>
        <taxon>Spirosomataceae</taxon>
        <taxon>Dyadobacter</taxon>
    </lineage>
</organism>